<dbReference type="PANTHER" id="PTHR31917:SF5">
    <property type="entry name" value="OS02G0204500 PROTEIN"/>
    <property type="match status" value="1"/>
</dbReference>
<dbReference type="Gene3D" id="1.10.1240.40">
    <property type="entry name" value="ENT domain"/>
    <property type="match status" value="1"/>
</dbReference>
<dbReference type="PROSITE" id="PS51138">
    <property type="entry name" value="ENT"/>
    <property type="match status" value="1"/>
</dbReference>
<dbReference type="EMBL" id="JAVXUO010002292">
    <property type="protein sequence ID" value="KAK2974636.1"/>
    <property type="molecule type" value="Genomic_DNA"/>
</dbReference>
<dbReference type="InterPro" id="IPR005491">
    <property type="entry name" value="ENT_dom"/>
</dbReference>
<dbReference type="Pfam" id="PF03735">
    <property type="entry name" value="ENT"/>
    <property type="match status" value="1"/>
</dbReference>
<dbReference type="Proteomes" id="UP001187471">
    <property type="component" value="Unassembled WGS sequence"/>
</dbReference>
<evidence type="ECO:0000313" key="4">
    <source>
        <dbReference type="EMBL" id="KAK2974636.1"/>
    </source>
</evidence>
<dbReference type="CDD" id="cd20406">
    <property type="entry name" value="Tudor_Agenet_AtDUF_rpt2_4"/>
    <property type="match status" value="1"/>
</dbReference>
<dbReference type="InterPro" id="IPR014002">
    <property type="entry name" value="Agenet_dom_plant"/>
</dbReference>
<dbReference type="AlphaFoldDB" id="A0AA88R8Y0"/>
<keyword evidence="5" id="KW-1185">Reference proteome</keyword>
<organism evidence="4 5">
    <name type="scientific">Escallonia rubra</name>
    <dbReference type="NCBI Taxonomy" id="112253"/>
    <lineage>
        <taxon>Eukaryota</taxon>
        <taxon>Viridiplantae</taxon>
        <taxon>Streptophyta</taxon>
        <taxon>Embryophyta</taxon>
        <taxon>Tracheophyta</taxon>
        <taxon>Spermatophyta</taxon>
        <taxon>Magnoliopsida</taxon>
        <taxon>eudicotyledons</taxon>
        <taxon>Gunneridae</taxon>
        <taxon>Pentapetalae</taxon>
        <taxon>asterids</taxon>
        <taxon>campanulids</taxon>
        <taxon>Escalloniales</taxon>
        <taxon>Escalloniaceae</taxon>
        <taxon>Escallonia</taxon>
    </lineage>
</organism>
<evidence type="ECO:0000256" key="2">
    <source>
        <dbReference type="ARBA" id="ARBA00023242"/>
    </source>
</evidence>
<dbReference type="PANTHER" id="PTHR31917">
    <property type="entry name" value="AGENET DOMAIN-CONTAINING PROTEIN-RELATED"/>
    <property type="match status" value="1"/>
</dbReference>
<evidence type="ECO:0000256" key="1">
    <source>
        <dbReference type="ARBA" id="ARBA00004123"/>
    </source>
</evidence>
<evidence type="ECO:0000259" key="3">
    <source>
        <dbReference type="PROSITE" id="PS51138"/>
    </source>
</evidence>
<sequence>MRYKKGSKVEVLSNEVPSGSWRSATIVCRIGHYYTVRYDVHPDVANDEVVENVYRKSIRPCPPLIDLAEDWVPGDVVEVFHNLSWKMATVSKFLGRDRFLVRLVGLSQVFRVRKSDLRLRQSWIDNQWIVIGKGSRSCEVGESYWQSTPKYIQTRGSQVKRIDTAKKIHVKDHSLAVQNNINFKESCVASSRTLKRGTPQCDSQVEPCYKSTQKFRTTEKEGTCHRIFTAISSSSPEKVEAIASTREMLGEKFIYDSLKNRTIGFSGVDAEEKQNGALWCSRALSLEPNDADSATCSVGSCSITSNKSYDFPCHSGPVEDTEGHYSDAESFCPFGNEEGIYVSSPKEELHRFELHAYRCTLEALHASGPLSWEQESLVTNLRISLHISNDEHLMELRKLVSSATSIAIS</sequence>
<proteinExistence type="predicted"/>
<dbReference type="InterPro" id="IPR036142">
    <property type="entry name" value="ENT_dom-like_sf"/>
</dbReference>
<name>A0AA88R8Y0_9ASTE</name>
<gene>
    <name evidence="4" type="ORF">RJ640_029629</name>
</gene>
<dbReference type="InterPro" id="IPR008395">
    <property type="entry name" value="Agenet-like_dom"/>
</dbReference>
<feature type="domain" description="ENT" evidence="3">
    <location>
        <begin position="345"/>
        <end position="409"/>
    </location>
</feature>
<dbReference type="SMART" id="SM00743">
    <property type="entry name" value="Agenet"/>
    <property type="match status" value="2"/>
</dbReference>
<dbReference type="Pfam" id="PF05641">
    <property type="entry name" value="Agenet"/>
    <property type="match status" value="1"/>
</dbReference>
<dbReference type="SMART" id="SM01191">
    <property type="entry name" value="ENT"/>
    <property type="match status" value="1"/>
</dbReference>
<comment type="subcellular location">
    <subcellularLocation>
        <location evidence="1">Nucleus</location>
    </subcellularLocation>
</comment>
<dbReference type="SUPFAM" id="SSF158639">
    <property type="entry name" value="ENT-like"/>
    <property type="match status" value="1"/>
</dbReference>
<accession>A0AA88R8Y0</accession>
<comment type="caution">
    <text evidence="4">The sequence shown here is derived from an EMBL/GenBank/DDBJ whole genome shotgun (WGS) entry which is preliminary data.</text>
</comment>
<reference evidence="4" key="1">
    <citation type="submission" date="2022-12" db="EMBL/GenBank/DDBJ databases">
        <title>Draft genome assemblies for two species of Escallonia (Escalloniales).</title>
        <authorList>
            <person name="Chanderbali A."/>
            <person name="Dervinis C."/>
            <person name="Anghel I."/>
            <person name="Soltis D."/>
            <person name="Soltis P."/>
            <person name="Zapata F."/>
        </authorList>
    </citation>
    <scope>NUCLEOTIDE SEQUENCE</scope>
    <source>
        <strain evidence="4">UCBG92.1500</strain>
        <tissue evidence="4">Leaf</tissue>
    </source>
</reference>
<protein>
    <recommendedName>
        <fullName evidence="3">ENT domain-containing protein</fullName>
    </recommendedName>
</protein>
<dbReference type="GO" id="GO:0005634">
    <property type="term" value="C:nucleus"/>
    <property type="evidence" value="ECO:0007669"/>
    <property type="project" value="UniProtKB-SubCell"/>
</dbReference>
<keyword evidence="2" id="KW-0539">Nucleus</keyword>
<evidence type="ECO:0000313" key="5">
    <source>
        <dbReference type="Proteomes" id="UP001187471"/>
    </source>
</evidence>